<protein>
    <recommendedName>
        <fullName evidence="2">NIPSNAP domain-containing protein</fullName>
    </recommendedName>
</protein>
<comment type="caution">
    <text evidence="3">The sequence shown here is derived from an EMBL/GenBank/DDBJ whole genome shotgun (WGS) entry which is preliminary data.</text>
</comment>
<dbReference type="GO" id="GO:0000423">
    <property type="term" value="P:mitophagy"/>
    <property type="evidence" value="ECO:0007669"/>
    <property type="project" value="UniProtKB-ARBA"/>
</dbReference>
<dbReference type="SUPFAM" id="SSF54909">
    <property type="entry name" value="Dimeric alpha+beta barrel"/>
    <property type="match status" value="2"/>
</dbReference>
<dbReference type="InterPro" id="IPR051557">
    <property type="entry name" value="NipSnap_domain"/>
</dbReference>
<accession>A0AAD5U505</accession>
<dbReference type="Gene3D" id="3.30.70.100">
    <property type="match status" value="2"/>
</dbReference>
<dbReference type="PANTHER" id="PTHR21017:SF17">
    <property type="entry name" value="PROTEIN NIPSNAP"/>
    <property type="match status" value="1"/>
</dbReference>
<dbReference type="AlphaFoldDB" id="A0AAD5U505"/>
<dbReference type="Proteomes" id="UP001211065">
    <property type="component" value="Unassembled WGS sequence"/>
</dbReference>
<comment type="similarity">
    <text evidence="1">Belongs to the NipSnap family.</text>
</comment>
<feature type="domain" description="NIPSNAP" evidence="2">
    <location>
        <begin position="102"/>
        <end position="176"/>
    </location>
</feature>
<evidence type="ECO:0000256" key="1">
    <source>
        <dbReference type="ARBA" id="ARBA00005291"/>
    </source>
</evidence>
<feature type="domain" description="NIPSNAP" evidence="2">
    <location>
        <begin position="189"/>
        <end position="264"/>
    </location>
</feature>
<sequence>MIKNFNRKYSSALVKSFTSLNSFRSNRYFSVSSEVSNEEKGKVKTFVKSILHGNEAIKADLSSTYSKTLDRGKYVHEKQVHLVKPEAWDDYQGLVATHYKRMNEMEEFKVKLFGSWDVEIGESLDQAVHIWEYNNYPGYISTHDLLKKDEKYQQFLKELRPMLRSRSNQMLLEFSFWDSKISQKPNGIYELRTYVLKPGMLLEWEHEWQRGLEARRQFVQPIGAWFSQIGHLNVVHHMWADLQVRKKMREAAWQVDGWAQTVVNTGIIRGT</sequence>
<dbReference type="PANTHER" id="PTHR21017">
    <property type="entry name" value="NIPSNAP-RELATED"/>
    <property type="match status" value="1"/>
</dbReference>
<dbReference type="Pfam" id="PF07978">
    <property type="entry name" value="NIPSNAP"/>
    <property type="match status" value="2"/>
</dbReference>
<evidence type="ECO:0000313" key="3">
    <source>
        <dbReference type="EMBL" id="KAJ3224564.1"/>
    </source>
</evidence>
<dbReference type="GO" id="GO:0005739">
    <property type="term" value="C:mitochondrion"/>
    <property type="evidence" value="ECO:0007669"/>
    <property type="project" value="TreeGrafter"/>
</dbReference>
<dbReference type="InterPro" id="IPR012577">
    <property type="entry name" value="NIPSNAP"/>
</dbReference>
<dbReference type="InterPro" id="IPR011008">
    <property type="entry name" value="Dimeric_a/b-barrel"/>
</dbReference>
<name>A0AAD5U505_9FUNG</name>
<organism evidence="3 4">
    <name type="scientific">Clydaea vesicula</name>
    <dbReference type="NCBI Taxonomy" id="447962"/>
    <lineage>
        <taxon>Eukaryota</taxon>
        <taxon>Fungi</taxon>
        <taxon>Fungi incertae sedis</taxon>
        <taxon>Chytridiomycota</taxon>
        <taxon>Chytridiomycota incertae sedis</taxon>
        <taxon>Chytridiomycetes</taxon>
        <taxon>Lobulomycetales</taxon>
        <taxon>Lobulomycetaceae</taxon>
        <taxon>Clydaea</taxon>
    </lineage>
</organism>
<gene>
    <name evidence="3" type="ORF">HK099_008245</name>
</gene>
<proteinExistence type="inferred from homology"/>
<keyword evidence="4" id="KW-1185">Reference proteome</keyword>
<evidence type="ECO:0000313" key="4">
    <source>
        <dbReference type="Proteomes" id="UP001211065"/>
    </source>
</evidence>
<evidence type="ECO:0000259" key="2">
    <source>
        <dbReference type="Pfam" id="PF07978"/>
    </source>
</evidence>
<reference evidence="3" key="1">
    <citation type="submission" date="2020-05" db="EMBL/GenBank/DDBJ databases">
        <title>Phylogenomic resolution of chytrid fungi.</title>
        <authorList>
            <person name="Stajich J.E."/>
            <person name="Amses K."/>
            <person name="Simmons R."/>
            <person name="Seto K."/>
            <person name="Myers J."/>
            <person name="Bonds A."/>
            <person name="Quandt C.A."/>
            <person name="Barry K."/>
            <person name="Liu P."/>
            <person name="Grigoriev I."/>
            <person name="Longcore J.E."/>
            <person name="James T.Y."/>
        </authorList>
    </citation>
    <scope>NUCLEOTIDE SEQUENCE</scope>
    <source>
        <strain evidence="3">JEL0476</strain>
    </source>
</reference>
<dbReference type="EMBL" id="JADGJW010000089">
    <property type="protein sequence ID" value="KAJ3224564.1"/>
    <property type="molecule type" value="Genomic_DNA"/>
</dbReference>